<name>A0A4Y5Z6A0_9GAMM</name>
<dbReference type="EMBL" id="CP041046">
    <property type="protein sequence ID" value="QDE39873.1"/>
    <property type="molecule type" value="Genomic_DNA"/>
</dbReference>
<evidence type="ECO:0000313" key="1">
    <source>
        <dbReference type="EMBL" id="QDE39873.1"/>
    </source>
</evidence>
<dbReference type="AlphaFoldDB" id="A0A4Y5Z6A0"/>
<dbReference type="Proteomes" id="UP000316093">
    <property type="component" value="Chromosome"/>
</dbReference>
<keyword evidence="2" id="KW-1185">Reference proteome</keyword>
<organism evidence="1 2">
    <name type="scientific">Luteibacter pinisoli</name>
    <dbReference type="NCBI Taxonomy" id="2589080"/>
    <lineage>
        <taxon>Bacteria</taxon>
        <taxon>Pseudomonadati</taxon>
        <taxon>Pseudomonadota</taxon>
        <taxon>Gammaproteobacteria</taxon>
        <taxon>Lysobacterales</taxon>
        <taxon>Rhodanobacteraceae</taxon>
        <taxon>Luteibacter</taxon>
    </lineage>
</organism>
<evidence type="ECO:0000313" key="2">
    <source>
        <dbReference type="Proteomes" id="UP000316093"/>
    </source>
</evidence>
<protein>
    <submittedName>
        <fullName evidence="1">Uncharacterized protein</fullName>
    </submittedName>
</protein>
<gene>
    <name evidence="1" type="ORF">FIV34_11955</name>
</gene>
<dbReference type="RefSeq" id="WP_139983030.1">
    <property type="nucleotide sequence ID" value="NZ_CP041046.1"/>
</dbReference>
<accession>A0A4Y5Z6A0</accession>
<dbReference type="KEGG" id="lpy:FIV34_11955"/>
<reference evidence="1 2" key="1">
    <citation type="submission" date="2019-06" db="EMBL/GenBank/DDBJ databases">
        <title>A complete genome sequence for Luteibacter pinisoli MAH-14.</title>
        <authorList>
            <person name="Baltrus D.A."/>
        </authorList>
    </citation>
    <scope>NUCLEOTIDE SEQUENCE [LARGE SCALE GENOMIC DNA]</scope>
    <source>
        <strain evidence="1 2">MAH-14</strain>
    </source>
</reference>
<dbReference type="OrthoDB" id="5960908at2"/>
<sequence>MDDLRQKLLGLFAVCGIVPPPIEATFRHVINQMTATGMLERLDEEEISGALLGGFAAAYPLCLGIFTETMDEAVRFTEQHKCAWAQYSKSRTATSKDNEADSGADFALVIWTGPDTARVALFQAKRFEASRPTQKTTSAMVPPAPYQPLWPVAGLSPLSGVEPGLHHIDVHRARFDKNGDLVGRTQMATLAQTARRIMAVQHLSEQRRAEYAAARVIADVPLPERPAESSALDDAAFMAWLDESTSAREKKSKAERRLRDLEAGSGAPSGIQYFNWLHYLGYARSTRRAKASRRANARSDILETGAVCVPVSALAPQLSHEERFGAGMPERTLVDLSTVICHRLVDVILNAFSGSHFGKDVDGWISLDASTIEIVLPDLQRFGHLFMGTDKGGASVNVVKILKDSQHSGQIVFDGPRSIHGYLPRASLPPPGLK</sequence>
<proteinExistence type="predicted"/>